<evidence type="ECO:0000313" key="1">
    <source>
        <dbReference type="EMBL" id="KAH0942769.1"/>
    </source>
</evidence>
<protein>
    <submittedName>
        <fullName evidence="1">Uncharacterized protein</fullName>
    </submittedName>
</protein>
<sequence>MTIDPHYVPLLHRILPLHLLRDFEPINRHLRLDGFHRFIAPLYSKIRNTHARTMAASQISLSKLKAVSEEDLYLRSERRKNLHQWREVKPKNVVIQNRKALGDIGNLANIPTGKEIARKAEVVVITCLEEDEKSCRPHAASGGLKDAVIDDSLHFSLSPFLRPSNLGLQLLSVQRLHPKKYGYIQIDLPLSIVSYTSWKPGTLTSPLHRTEPSTGSSSAYGTRPLSPSVGAYQIGPCSNKEQCLHSFLDKMSVQ</sequence>
<reference evidence="1 2" key="1">
    <citation type="submission" date="2021-05" db="EMBL/GenBank/DDBJ databases">
        <title>Genome Assembly of Synthetic Allotetraploid Brassica napus Reveals Homoeologous Exchanges between Subgenomes.</title>
        <authorList>
            <person name="Davis J.T."/>
        </authorList>
    </citation>
    <scope>NUCLEOTIDE SEQUENCE [LARGE SCALE GENOMIC DNA]</scope>
    <source>
        <strain evidence="2">cv. Da-Ae</strain>
        <tissue evidence="1">Seedling</tissue>
    </source>
</reference>
<accession>A0ABQ8EM64</accession>
<dbReference type="Proteomes" id="UP000824890">
    <property type="component" value="Unassembled WGS sequence"/>
</dbReference>
<keyword evidence="2" id="KW-1185">Reference proteome</keyword>
<evidence type="ECO:0000313" key="2">
    <source>
        <dbReference type="Proteomes" id="UP000824890"/>
    </source>
</evidence>
<organism evidence="1 2">
    <name type="scientific">Brassica napus</name>
    <name type="common">Rape</name>
    <dbReference type="NCBI Taxonomy" id="3708"/>
    <lineage>
        <taxon>Eukaryota</taxon>
        <taxon>Viridiplantae</taxon>
        <taxon>Streptophyta</taxon>
        <taxon>Embryophyta</taxon>
        <taxon>Tracheophyta</taxon>
        <taxon>Spermatophyta</taxon>
        <taxon>Magnoliopsida</taxon>
        <taxon>eudicotyledons</taxon>
        <taxon>Gunneridae</taxon>
        <taxon>Pentapetalae</taxon>
        <taxon>rosids</taxon>
        <taxon>malvids</taxon>
        <taxon>Brassicales</taxon>
        <taxon>Brassicaceae</taxon>
        <taxon>Brassiceae</taxon>
        <taxon>Brassica</taxon>
    </lineage>
</organism>
<proteinExistence type="predicted"/>
<comment type="caution">
    <text evidence="1">The sequence shown here is derived from an EMBL/GenBank/DDBJ whole genome shotgun (WGS) entry which is preliminary data.</text>
</comment>
<dbReference type="EMBL" id="JAGKQM010000001">
    <property type="protein sequence ID" value="KAH0942769.1"/>
    <property type="molecule type" value="Genomic_DNA"/>
</dbReference>
<gene>
    <name evidence="1" type="ORF">HID58_002406</name>
</gene>
<name>A0ABQ8EM64_BRANA</name>